<keyword evidence="2" id="KW-1185">Reference proteome</keyword>
<accession>A0AAD4SE32</accession>
<dbReference type="Proteomes" id="UP001202328">
    <property type="component" value="Unassembled WGS sequence"/>
</dbReference>
<name>A0AAD4SE32_9MAGN</name>
<gene>
    <name evidence="1" type="ORF">MKW98_031857</name>
</gene>
<protein>
    <submittedName>
        <fullName evidence="1">Uncharacterized protein</fullName>
    </submittedName>
</protein>
<reference evidence="1" key="1">
    <citation type="submission" date="2022-04" db="EMBL/GenBank/DDBJ databases">
        <title>A functionally conserved STORR gene fusion in Papaver species that diverged 16.8 million years ago.</title>
        <authorList>
            <person name="Catania T."/>
        </authorList>
    </citation>
    <scope>NUCLEOTIDE SEQUENCE</scope>
    <source>
        <strain evidence="1">S-188037</strain>
    </source>
</reference>
<proteinExistence type="predicted"/>
<comment type="caution">
    <text evidence="1">The sequence shown here is derived from an EMBL/GenBank/DDBJ whole genome shotgun (WGS) entry which is preliminary data.</text>
</comment>
<evidence type="ECO:0000313" key="1">
    <source>
        <dbReference type="EMBL" id="KAI3903203.1"/>
    </source>
</evidence>
<sequence length="98" mass="11398">MPIARFLLHFEVKGNTGFFVFIAIDKLHLSSLAAYRILHKRRSCPDSHRSCIRMSISKLLLIHFPWNRKIQPSTPSPTVTHLILCVFHTHQNNDLLPR</sequence>
<dbReference type="AlphaFoldDB" id="A0AAD4SE32"/>
<organism evidence="1 2">
    <name type="scientific">Papaver atlanticum</name>
    <dbReference type="NCBI Taxonomy" id="357466"/>
    <lineage>
        <taxon>Eukaryota</taxon>
        <taxon>Viridiplantae</taxon>
        <taxon>Streptophyta</taxon>
        <taxon>Embryophyta</taxon>
        <taxon>Tracheophyta</taxon>
        <taxon>Spermatophyta</taxon>
        <taxon>Magnoliopsida</taxon>
        <taxon>Ranunculales</taxon>
        <taxon>Papaveraceae</taxon>
        <taxon>Papaveroideae</taxon>
        <taxon>Papaver</taxon>
    </lineage>
</organism>
<evidence type="ECO:0000313" key="2">
    <source>
        <dbReference type="Proteomes" id="UP001202328"/>
    </source>
</evidence>
<dbReference type="EMBL" id="JAJJMB010011222">
    <property type="protein sequence ID" value="KAI3903203.1"/>
    <property type="molecule type" value="Genomic_DNA"/>
</dbReference>